<dbReference type="HOGENOM" id="CLU_129197_0_0_7"/>
<evidence type="ECO:0000256" key="4">
    <source>
        <dbReference type="SAM" id="MobiDB-lite"/>
    </source>
</evidence>
<dbReference type="STRING" id="363253.LI0746"/>
<protein>
    <recommendedName>
        <fullName evidence="7">Flagellar biosynthesis/type III secretory pathway chaperone</fullName>
    </recommendedName>
</protein>
<dbReference type="Pfam" id="PF05130">
    <property type="entry name" value="FlgN"/>
    <property type="match status" value="1"/>
</dbReference>
<name>Q1MQC7_LAWIP</name>
<dbReference type="InterPro" id="IPR007809">
    <property type="entry name" value="FlgN-like"/>
</dbReference>
<evidence type="ECO:0000256" key="3">
    <source>
        <dbReference type="ARBA" id="ARBA00022795"/>
    </source>
</evidence>
<dbReference type="KEGG" id="lip:LI0746"/>
<feature type="region of interest" description="Disordered" evidence="4">
    <location>
        <begin position="152"/>
        <end position="176"/>
    </location>
</feature>
<reference evidence="5 6" key="1">
    <citation type="submission" date="2005-11" db="EMBL/GenBank/DDBJ databases">
        <title>The complete genome sequence of Lawsonia intracellularis: the causative agent of proliferative enteropathy.</title>
        <authorList>
            <person name="Kaur K."/>
            <person name="Zhang Q."/>
            <person name="Beckler D."/>
            <person name="Munir S."/>
            <person name="Li L."/>
            <person name="Kinsley K."/>
            <person name="Herron L."/>
            <person name="Peterson A."/>
            <person name="May B."/>
            <person name="Singh S."/>
            <person name="Gebhart C."/>
            <person name="Kapur V."/>
        </authorList>
    </citation>
    <scope>NUCLEOTIDE SEQUENCE [LARGE SCALE GENOMIC DNA]</scope>
    <source>
        <strain evidence="5 6">PHE/MN1-00</strain>
    </source>
</reference>
<evidence type="ECO:0000256" key="2">
    <source>
        <dbReference type="ARBA" id="ARBA00007703"/>
    </source>
</evidence>
<proteinExistence type="inferred from homology"/>
<keyword evidence="3" id="KW-1005">Bacterial flagellum biogenesis</keyword>
<evidence type="ECO:0000313" key="6">
    <source>
        <dbReference type="Proteomes" id="UP000002430"/>
    </source>
</evidence>
<dbReference type="GO" id="GO:0044780">
    <property type="term" value="P:bacterial-type flagellum assembly"/>
    <property type="evidence" value="ECO:0007669"/>
    <property type="project" value="InterPro"/>
</dbReference>
<dbReference type="eggNOG" id="ENOG5034BQG">
    <property type="taxonomic scope" value="Bacteria"/>
</dbReference>
<comment type="similarity">
    <text evidence="2">Belongs to the FlgN family.</text>
</comment>
<evidence type="ECO:0000313" key="5">
    <source>
        <dbReference type="EMBL" id="CAJ54800.1"/>
    </source>
</evidence>
<evidence type="ECO:0008006" key="7">
    <source>
        <dbReference type="Google" id="ProtNLM"/>
    </source>
</evidence>
<sequence length="176" mass="20214">MPCITLLNKNSFLIYRRLLMYMIIHGSLDRQKKGLALLQELLNEEFSLLMDRKTEEIMALEFSIHSLLRQLAGEKIFIQKRLNGGKLLDYAELLSDPEQTKAIKQLWQNIDTLEQDCSRQASLNAELSLALLDQSKNLLSFLHKNVQPQETLSTYGRSGTYNHHSRPEGTLLSGRL</sequence>
<gene>
    <name evidence="5" type="ordered locus">LI0746</name>
</gene>
<comment type="function">
    <text evidence="1">Required for the efficient initiation of filament assembly.</text>
</comment>
<feature type="compositionally biased region" description="Polar residues" evidence="4">
    <location>
        <begin position="152"/>
        <end position="162"/>
    </location>
</feature>
<dbReference type="InterPro" id="IPR036679">
    <property type="entry name" value="FlgN-like_sf"/>
</dbReference>
<dbReference type="EMBL" id="AM180252">
    <property type="protein sequence ID" value="CAJ54800.1"/>
    <property type="molecule type" value="Genomic_DNA"/>
</dbReference>
<organism evidence="5 6">
    <name type="scientific">Lawsonia intracellularis (strain PHE/MN1-00)</name>
    <dbReference type="NCBI Taxonomy" id="363253"/>
    <lineage>
        <taxon>Bacteria</taxon>
        <taxon>Pseudomonadati</taxon>
        <taxon>Thermodesulfobacteriota</taxon>
        <taxon>Desulfovibrionia</taxon>
        <taxon>Desulfovibrionales</taxon>
        <taxon>Desulfovibrionaceae</taxon>
        <taxon>Lawsonia</taxon>
    </lineage>
</organism>
<accession>Q1MQC7</accession>
<dbReference type="AlphaFoldDB" id="Q1MQC7"/>
<dbReference type="Proteomes" id="UP000002430">
    <property type="component" value="Chromosome"/>
</dbReference>
<keyword evidence="6" id="KW-1185">Reference proteome</keyword>
<evidence type="ECO:0000256" key="1">
    <source>
        <dbReference type="ARBA" id="ARBA00002397"/>
    </source>
</evidence>
<dbReference type="SUPFAM" id="SSF140566">
    <property type="entry name" value="FlgN-like"/>
    <property type="match status" value="1"/>
</dbReference>